<dbReference type="Pfam" id="PF14019">
    <property type="entry name" value="DUF4235"/>
    <property type="match status" value="1"/>
</dbReference>
<name>A0A9Y2I9W5_9PSEU</name>
<dbReference type="Proteomes" id="UP001236014">
    <property type="component" value="Chromosome"/>
</dbReference>
<dbReference type="AlphaFoldDB" id="A0A9Y2I9W5"/>
<dbReference type="EMBL" id="CP127294">
    <property type="protein sequence ID" value="WIX76505.1"/>
    <property type="molecule type" value="Genomic_DNA"/>
</dbReference>
<keyword evidence="2" id="KW-1185">Reference proteome</keyword>
<accession>A0A9Y2I9W5</accession>
<evidence type="ECO:0000313" key="1">
    <source>
        <dbReference type="EMBL" id="WIX76505.1"/>
    </source>
</evidence>
<sequence length="88" mass="9359">MKKMLYKPLNFAVSALGGLVAGQVFKLLWQRIAGEDDAPNATDKHRSWQEILIAAAVQGAIFGVVTAAAERAGALGYEKASGEWPGDD</sequence>
<protein>
    <submittedName>
        <fullName evidence="1">DUF4235 domain-containing protein</fullName>
    </submittedName>
</protein>
<proteinExistence type="predicted"/>
<dbReference type="InterPro" id="IPR025329">
    <property type="entry name" value="DUF4235"/>
</dbReference>
<dbReference type="KEGG" id="acab:QRX50_34265"/>
<dbReference type="RefSeq" id="WP_285967253.1">
    <property type="nucleotide sequence ID" value="NZ_CP127294.1"/>
</dbReference>
<evidence type="ECO:0000313" key="2">
    <source>
        <dbReference type="Proteomes" id="UP001236014"/>
    </source>
</evidence>
<reference evidence="1 2" key="1">
    <citation type="submission" date="2023-06" db="EMBL/GenBank/DDBJ databases">
        <authorList>
            <person name="Oyuntsetseg B."/>
            <person name="Kim S.B."/>
        </authorList>
    </citation>
    <scope>NUCLEOTIDE SEQUENCE [LARGE SCALE GENOMIC DNA]</scope>
    <source>
        <strain evidence="1 2">2-15</strain>
    </source>
</reference>
<gene>
    <name evidence="1" type="ORF">QRX50_34265</name>
</gene>
<organism evidence="1 2">
    <name type="scientific">Amycolatopsis carbonis</name>
    <dbReference type="NCBI Taxonomy" id="715471"/>
    <lineage>
        <taxon>Bacteria</taxon>
        <taxon>Bacillati</taxon>
        <taxon>Actinomycetota</taxon>
        <taxon>Actinomycetes</taxon>
        <taxon>Pseudonocardiales</taxon>
        <taxon>Pseudonocardiaceae</taxon>
        <taxon>Amycolatopsis</taxon>
    </lineage>
</organism>